<dbReference type="Gene3D" id="3.90.220.20">
    <property type="entry name" value="DNA methylase specificity domains"/>
    <property type="match status" value="1"/>
</dbReference>
<evidence type="ECO:0000313" key="4">
    <source>
        <dbReference type="Proteomes" id="UP000295781"/>
    </source>
</evidence>
<dbReference type="Gene3D" id="1.10.287.1120">
    <property type="entry name" value="Bipartite methylase S protein"/>
    <property type="match status" value="1"/>
</dbReference>
<dbReference type="PANTHER" id="PTHR30408:SF12">
    <property type="entry name" value="TYPE I RESTRICTION ENZYME MJAVIII SPECIFICITY SUBUNIT"/>
    <property type="match status" value="1"/>
</dbReference>
<dbReference type="AlphaFoldDB" id="A0A4V0NDB5"/>
<keyword evidence="1" id="KW-0680">Restriction system</keyword>
<dbReference type="REBASE" id="299714">
    <property type="entry name" value="S.SceGT47ORF25940P"/>
</dbReference>
<dbReference type="CDD" id="cd17524">
    <property type="entry name" value="RMtype1_S_EcoUTORF5051P-TRD2-CR2_like"/>
    <property type="match status" value="1"/>
</dbReference>
<dbReference type="Proteomes" id="UP000295781">
    <property type="component" value="Chromosome"/>
</dbReference>
<dbReference type="InterPro" id="IPR044946">
    <property type="entry name" value="Restrct_endonuc_typeI_TRD_sf"/>
</dbReference>
<organism evidence="3 4">
    <name type="scientific">Sorangium cellulosum</name>
    <name type="common">Polyangium cellulosum</name>
    <dbReference type="NCBI Taxonomy" id="56"/>
    <lineage>
        <taxon>Bacteria</taxon>
        <taxon>Pseudomonadati</taxon>
        <taxon>Myxococcota</taxon>
        <taxon>Polyangia</taxon>
        <taxon>Polyangiales</taxon>
        <taxon>Polyangiaceae</taxon>
        <taxon>Sorangium</taxon>
    </lineage>
</organism>
<evidence type="ECO:0000256" key="1">
    <source>
        <dbReference type="ARBA" id="ARBA00022747"/>
    </source>
</evidence>
<proteinExistence type="predicted"/>
<evidence type="ECO:0000256" key="2">
    <source>
        <dbReference type="ARBA" id="ARBA00023125"/>
    </source>
</evidence>
<evidence type="ECO:0000313" key="3">
    <source>
        <dbReference type="EMBL" id="AUX22092.1"/>
    </source>
</evidence>
<dbReference type="GO" id="GO:0003677">
    <property type="term" value="F:DNA binding"/>
    <property type="evidence" value="ECO:0007669"/>
    <property type="project" value="UniProtKB-KW"/>
</dbReference>
<protein>
    <submittedName>
        <fullName evidence="3">Uncharacterized protein</fullName>
    </submittedName>
</protein>
<dbReference type="EMBL" id="CP012670">
    <property type="protein sequence ID" value="AUX22092.1"/>
    <property type="molecule type" value="Genomic_DNA"/>
</dbReference>
<reference evidence="3 4" key="1">
    <citation type="submission" date="2015-09" db="EMBL/GenBank/DDBJ databases">
        <title>Sorangium comparison.</title>
        <authorList>
            <person name="Zaburannyi N."/>
            <person name="Bunk B."/>
            <person name="Overmann J."/>
            <person name="Mueller R."/>
        </authorList>
    </citation>
    <scope>NUCLEOTIDE SEQUENCE [LARGE SCALE GENOMIC DNA]</scope>
    <source>
        <strain evidence="3 4">So ceGT47</strain>
    </source>
</reference>
<accession>A0A4V0NDB5</accession>
<dbReference type="SUPFAM" id="SSF116734">
    <property type="entry name" value="DNA methylase specificity domain"/>
    <property type="match status" value="2"/>
</dbReference>
<dbReference type="PANTHER" id="PTHR30408">
    <property type="entry name" value="TYPE-1 RESTRICTION ENZYME ECOKI SPECIFICITY PROTEIN"/>
    <property type="match status" value="1"/>
</dbReference>
<name>A0A4V0NDB5_SORCE</name>
<keyword evidence="2" id="KW-0238">DNA-binding</keyword>
<sequence>MPSLPQQRLIAEILDALDKSILTTERLVAKLNRMKQGLLHDLLTRGIDENGGLRDPEQYPEHFKDSPLGMIPKMWSVLPLGDVVPHVAYGVSVPLGFHSTGIPVLRMNNLKDGETDVSDLKYSASATTRRLLLRPGDVLFNRTNSIEHVGRTGIWRGQLELASFASYLVRLDPEPARLNNEFLNRWLNWPCTQMRIRRYATPGVHQVNINPTNLRKTMIALPSSISEQVAIVEALVAHEATVAAEVRELTKLRLLKQGLMDDLLTGRVRVTPLLAESTP</sequence>
<dbReference type="InterPro" id="IPR052021">
    <property type="entry name" value="Type-I_RS_S_subunit"/>
</dbReference>
<gene>
    <name evidence="3" type="ORF">SOCEGT47_025930</name>
</gene>
<dbReference type="GO" id="GO:0009307">
    <property type="term" value="P:DNA restriction-modification system"/>
    <property type="evidence" value="ECO:0007669"/>
    <property type="project" value="UniProtKB-KW"/>
</dbReference>